<keyword evidence="2" id="KW-0812">Transmembrane</keyword>
<keyword evidence="2" id="KW-1133">Transmembrane helix</keyword>
<keyword evidence="3" id="KW-0732">Signal</keyword>
<dbReference type="RefSeq" id="WP_130453291.1">
    <property type="nucleotide sequence ID" value="NZ_QYAG01000001.1"/>
</dbReference>
<evidence type="ECO:0000256" key="3">
    <source>
        <dbReference type="SAM" id="SignalP"/>
    </source>
</evidence>
<dbReference type="Proteomes" id="UP000291832">
    <property type="component" value="Unassembled WGS sequence"/>
</dbReference>
<reference evidence="4 5" key="1">
    <citation type="journal article" date="2015" name="Stand. Genomic Sci.">
        <title>Genomic Encyclopedia of Bacterial and Archaeal Type Strains, Phase III: the genomes of soil and plant-associated and newly described type strains.</title>
        <authorList>
            <person name="Whitman W.B."/>
            <person name="Woyke T."/>
            <person name="Klenk H.P."/>
            <person name="Zhou Y."/>
            <person name="Lilburn T.G."/>
            <person name="Beck B.J."/>
            <person name="De Vos P."/>
            <person name="Vandamme P."/>
            <person name="Eisen J.A."/>
            <person name="Garrity G."/>
            <person name="Hugenholtz P."/>
            <person name="Kyrpides N.C."/>
        </authorList>
    </citation>
    <scope>NUCLEOTIDE SEQUENCE [LARGE SCALE GENOMIC DNA]</scope>
    <source>
        <strain evidence="4 5">RF6</strain>
    </source>
</reference>
<feature type="transmembrane region" description="Helical" evidence="2">
    <location>
        <begin position="757"/>
        <end position="775"/>
    </location>
</feature>
<feature type="signal peptide" evidence="3">
    <location>
        <begin position="1"/>
        <end position="28"/>
    </location>
</feature>
<dbReference type="OrthoDB" id="4985746at2"/>
<keyword evidence="2" id="KW-0472">Membrane</keyword>
<dbReference type="Pfam" id="PF19516">
    <property type="entry name" value="DUF6049"/>
    <property type="match status" value="1"/>
</dbReference>
<proteinExistence type="predicted"/>
<feature type="chain" id="PRO_5020899604" evidence="3">
    <location>
        <begin position="29"/>
        <end position="807"/>
    </location>
</feature>
<feature type="region of interest" description="Disordered" evidence="1">
    <location>
        <begin position="155"/>
        <end position="178"/>
    </location>
</feature>
<dbReference type="EMBL" id="SHKI01000003">
    <property type="protein sequence ID" value="RZT66965.1"/>
    <property type="molecule type" value="Genomic_DNA"/>
</dbReference>
<evidence type="ECO:0000256" key="2">
    <source>
        <dbReference type="SAM" id="Phobius"/>
    </source>
</evidence>
<feature type="region of interest" description="Disordered" evidence="1">
    <location>
        <begin position="364"/>
        <end position="424"/>
    </location>
</feature>
<sequence length="807" mass="81594">MALAPRSRGLLAALLVLGMAAGGLSAAAAPATALPAATAATARPVATLTVAPRDPVLRADTAEVEVDVVVSNSGSSELPGGTLELRFGTAPVSDAEGLQGELASGDPIVAESAIGAIPAGDERTVTLTVARSQIPLADTALFGVHLLQAALQQDTGADGDGDAADAAATPDGGAAGAGSALELDTAHSLTATVPVVWHSPAPASADPVVPEGTTPEPTPAADGTPDSGAAVPPDSESPSAAPVPTVQLGAIIPLVLPTDIHTLPTRRELEDLTPGWDRLLTAARTTQATLAIDPRIISGIRAYGSAAPENSLRLLARMETLALPTFLLQFADADPAAQAALGYTKLLAPTSFDFVSRFGTFPAAAEPGTDGDSPTADAVGADADADAATTEAPAAPDAGADSTGDSADAGDSADTGDGPAEPVSLPTLSELLAWPDALSAAWPAEGAVDQATLDLLEASGITTVVLDSANVADATAPRAELGSGSALITDSALGAAARAAIGGTRDADRAAGLARFAALTALAAEGGSGGLLLGLDRGTVADAAEPDAFIDQIAAFDWVTAAPVAELPAGSATLRAGDTLEDRRELLRSAASRETSVNELGAVLVHPEYLSGYQRTRLLELFATRFAAPGVDFTEVAGSYRKRDAELLEGVHAISTEHTQLVGISTRVPVQLHNSLPFDANVRVRVDPASAALALTERDFTEIAVPAEANQRILVPVRSRVSSGESGLVVSVSADSGEPTVYTGTLPITIRSSVETIGLWTLGVLAALLLGFGIWRSVRRKRRAADTDTDADTDAQTVPSDETPSQE</sequence>
<dbReference type="InterPro" id="IPR046112">
    <property type="entry name" value="DUF6049"/>
</dbReference>
<evidence type="ECO:0000313" key="5">
    <source>
        <dbReference type="Proteomes" id="UP000291832"/>
    </source>
</evidence>
<dbReference type="AlphaFoldDB" id="A0A4Q7U0U0"/>
<organism evidence="4 5">
    <name type="scientific">Leucobacter luti</name>
    <dbReference type="NCBI Taxonomy" id="340320"/>
    <lineage>
        <taxon>Bacteria</taxon>
        <taxon>Bacillati</taxon>
        <taxon>Actinomycetota</taxon>
        <taxon>Actinomycetes</taxon>
        <taxon>Micrococcales</taxon>
        <taxon>Microbacteriaceae</taxon>
        <taxon>Leucobacter</taxon>
    </lineage>
</organism>
<protein>
    <submittedName>
        <fullName evidence="4">Uncharacterized protein</fullName>
    </submittedName>
</protein>
<feature type="region of interest" description="Disordered" evidence="1">
    <location>
        <begin position="198"/>
        <end position="242"/>
    </location>
</feature>
<name>A0A4Q7U0U0_9MICO</name>
<evidence type="ECO:0000313" key="4">
    <source>
        <dbReference type="EMBL" id="RZT66965.1"/>
    </source>
</evidence>
<evidence type="ECO:0000256" key="1">
    <source>
        <dbReference type="SAM" id="MobiDB-lite"/>
    </source>
</evidence>
<keyword evidence="5" id="KW-1185">Reference proteome</keyword>
<comment type="caution">
    <text evidence="4">The sequence shown here is derived from an EMBL/GenBank/DDBJ whole genome shotgun (WGS) entry which is preliminary data.</text>
</comment>
<gene>
    <name evidence="4" type="ORF">EV139_1092</name>
</gene>
<feature type="compositionally biased region" description="Low complexity" evidence="1">
    <location>
        <begin position="164"/>
        <end position="178"/>
    </location>
</feature>
<accession>A0A4Q7U0U0</accession>
<feature type="region of interest" description="Disordered" evidence="1">
    <location>
        <begin position="783"/>
        <end position="807"/>
    </location>
</feature>
<feature type="compositionally biased region" description="Polar residues" evidence="1">
    <location>
        <begin position="798"/>
        <end position="807"/>
    </location>
</feature>
<feature type="compositionally biased region" description="Low complexity" evidence="1">
    <location>
        <begin position="375"/>
        <end position="420"/>
    </location>
</feature>
<feature type="compositionally biased region" description="Low complexity" evidence="1">
    <location>
        <begin position="199"/>
        <end position="225"/>
    </location>
</feature>